<reference evidence="1 2" key="1">
    <citation type="journal article" date="2019" name="New Phytol.">
        <title>Comparative genomics reveals unique wood-decay strategies and fruiting body development in the Schizophyllaceae.</title>
        <authorList>
            <person name="Almasi E."/>
            <person name="Sahu N."/>
            <person name="Krizsan K."/>
            <person name="Balint B."/>
            <person name="Kovacs G.M."/>
            <person name="Kiss B."/>
            <person name="Cseklye J."/>
            <person name="Drula E."/>
            <person name="Henrissat B."/>
            <person name="Nagy I."/>
            <person name="Chovatia M."/>
            <person name="Adam C."/>
            <person name="LaButti K."/>
            <person name="Lipzen A."/>
            <person name="Riley R."/>
            <person name="Grigoriev I.V."/>
            <person name="Nagy L.G."/>
        </authorList>
    </citation>
    <scope>NUCLEOTIDE SEQUENCE [LARGE SCALE GENOMIC DNA]</scope>
    <source>
        <strain evidence="1 2">NL-1724</strain>
    </source>
</reference>
<evidence type="ECO:0000313" key="1">
    <source>
        <dbReference type="EMBL" id="TRM64076.1"/>
    </source>
</evidence>
<sequence length="149" mass="15897">MASLSVSSACGMTTTSCTDCTRVSSCPLFPPAGAVVACAGSQYCVRADLPALQKTRWRDVSSGGWSTVSGIAAGDRSKLRGSLKVMRISVGVHVGLPYLSTRLPLLQCHARTLAVHRDTPTYLARSGAYMVLIWITFDVSSIEFPAKRT</sequence>
<dbReference type="AlphaFoldDB" id="A0A550CH95"/>
<organism evidence="1 2">
    <name type="scientific">Schizophyllum amplum</name>
    <dbReference type="NCBI Taxonomy" id="97359"/>
    <lineage>
        <taxon>Eukaryota</taxon>
        <taxon>Fungi</taxon>
        <taxon>Dikarya</taxon>
        <taxon>Basidiomycota</taxon>
        <taxon>Agaricomycotina</taxon>
        <taxon>Agaricomycetes</taxon>
        <taxon>Agaricomycetidae</taxon>
        <taxon>Agaricales</taxon>
        <taxon>Schizophyllaceae</taxon>
        <taxon>Schizophyllum</taxon>
    </lineage>
</organism>
<gene>
    <name evidence="1" type="ORF">BD626DRAFT_265131</name>
</gene>
<dbReference type="EMBL" id="VDMD01000008">
    <property type="protein sequence ID" value="TRM64076.1"/>
    <property type="molecule type" value="Genomic_DNA"/>
</dbReference>
<dbReference type="Proteomes" id="UP000320762">
    <property type="component" value="Unassembled WGS sequence"/>
</dbReference>
<comment type="caution">
    <text evidence="1">The sequence shown here is derived from an EMBL/GenBank/DDBJ whole genome shotgun (WGS) entry which is preliminary data.</text>
</comment>
<proteinExistence type="predicted"/>
<keyword evidence="2" id="KW-1185">Reference proteome</keyword>
<evidence type="ECO:0000313" key="2">
    <source>
        <dbReference type="Proteomes" id="UP000320762"/>
    </source>
</evidence>
<accession>A0A550CH95</accession>
<protein>
    <submittedName>
        <fullName evidence="1">Uncharacterized protein</fullName>
    </submittedName>
</protein>
<name>A0A550CH95_9AGAR</name>